<keyword evidence="3" id="KW-1003">Cell membrane</keyword>
<dbReference type="SUPFAM" id="SSF53756">
    <property type="entry name" value="UDP-Glycosyltransferase/glycogen phosphorylase"/>
    <property type="match status" value="2"/>
</dbReference>
<evidence type="ECO:0000313" key="8">
    <source>
        <dbReference type="EMBL" id="OAD64472.1"/>
    </source>
</evidence>
<protein>
    <recommendedName>
        <fullName evidence="7">TarS C-terminal domain-containing protein</fullName>
    </recommendedName>
</protein>
<evidence type="ECO:0000259" key="7">
    <source>
        <dbReference type="Pfam" id="PF18674"/>
    </source>
</evidence>
<dbReference type="Pfam" id="PF18674">
    <property type="entry name" value="TarS_C1"/>
    <property type="match status" value="1"/>
</dbReference>
<name>A0ABX2UGX9_9LACO</name>
<accession>A0ABX2UGX9</accession>
<dbReference type="InterPro" id="IPR043149">
    <property type="entry name" value="TagF_N"/>
</dbReference>
<dbReference type="Gene3D" id="3.40.50.12580">
    <property type="match status" value="2"/>
</dbReference>
<reference evidence="8 9" key="1">
    <citation type="submission" date="2016-05" db="EMBL/GenBank/DDBJ databases">
        <title>Draft genome sequence of Pediococcus parvulus 2.6, a probiotic beta-glucan producer strain.</title>
        <authorList>
            <person name="Mohedano M.L."/>
            <person name="Perez-Ramos A."/>
            <person name="Duenas M.T."/>
            <person name="Lamontanara A."/>
            <person name="Orru L."/>
            <person name="Spano G."/>
            <person name="Capozzi V."/>
            <person name="Lopez P."/>
        </authorList>
    </citation>
    <scope>NUCLEOTIDE SEQUENCE [LARGE SCALE GENOMIC DNA]</scope>
    <source>
        <strain evidence="8 9">2.6</strain>
    </source>
</reference>
<evidence type="ECO:0000313" key="9">
    <source>
        <dbReference type="Proteomes" id="UP000077280"/>
    </source>
</evidence>
<evidence type="ECO:0000256" key="6">
    <source>
        <dbReference type="ARBA" id="ARBA00023136"/>
    </source>
</evidence>
<keyword evidence="6" id="KW-0472">Membrane</keyword>
<sequence length="1074" mass="126206">MSLVQTDDQLKISVANEETKLTKLFISPVYSEKKLQTLDPVHENEFCIDLKKLIKDLNQQQINSNKLDIQVLNDYVSASVLDDEKNLEIQPVRLNLKKADLRVENLHAYSYGTDFITPYITRNGFLAFSFNAAVPDSTYVRQETISSFSIDNESINISGNVTTNFLKVKKISIDFYLRSIDNTRQLPGKLEFLSTNKNLTRNRYNFSFHISKAELADTVENIDYIRDVLDFDISVEVEGYNEILEHRLGRPRAAVKQSLRGNMILKTADFNVELTPYFTLKGNNLAMYCNVFNDEAIATYKKVLEKKLSKEDNVWLIGEKSNKAQDNGYFFFKYLRKNHPEINAYYVIDEISLDRRNFETMDHVVAFNSAEHFRVAYSAKVICGTHDYKILLPTINRDFLKLIKAKIVFLQHGVLGTKNLVDINGRMFDTFYADVFVTSSTREKNIVVNDLKYPADSVLVSGLPRFDRLFLKGTKVKKQILIIPTWRDWLRDDETFKKSNYLSIYNSLINHSYFHELANEGYKILFCLHPNAQQFLHYFDIPDYVIPISQGEAMVQDLIKESCLMLTDYSSVGIDFSFLDKPVIYYEFDQVRFLGKKGSHLNLEHDLPGDVVYSEDQVIESLRRAHQRDFKISEINKEKSGKFLLKKDLNNSERVFEGIQSIGKETTFERLRYGFVFNKAFNRFRKSRHYFKIMQFVYSFMKVFCRIKPKQVIFESGIGKQYSDSPKQIYQKMLTDPFFEGYKFIWIYNGYDIEKDDRLKIIKRFSWEYFYYLATSEYWVNNQNFPYYIHKPKHTTFLQTWHGTPLKKMMNDVDSFSDKDAGYVPRMNKVNAQWDYLVSPSHYATERFESAFLPKAKILEVGYPRNDVFFLSDNEKGEILRQLRNMWGINNKKVILYAPTFRDDDKTSAGKQDFKLNLNIEAMYKALHEDYVVLFRQHAIVKTKLYIPDYFKDFFIDVSKFSDVQQLYLLADMCVTDYSSVMFDYAITKKPLLFYTYDYEDYKENLRGFYIDFEAEAPGPLLYDTDQLIDAVQHIDQVEKNYESKYQQFYNKYGYIENGTSTKKVIDAVWKNAE</sequence>
<evidence type="ECO:0000256" key="2">
    <source>
        <dbReference type="ARBA" id="ARBA00010488"/>
    </source>
</evidence>
<dbReference type="Gene3D" id="3.40.50.11820">
    <property type="match status" value="1"/>
</dbReference>
<evidence type="ECO:0000256" key="5">
    <source>
        <dbReference type="ARBA" id="ARBA00022944"/>
    </source>
</evidence>
<dbReference type="EMBL" id="LXND01000033">
    <property type="protein sequence ID" value="OAD64472.1"/>
    <property type="molecule type" value="Genomic_DNA"/>
</dbReference>
<dbReference type="Pfam" id="PF04464">
    <property type="entry name" value="Glyphos_transf"/>
    <property type="match status" value="2"/>
</dbReference>
<keyword evidence="5" id="KW-0777">Teichoic acid biosynthesis</keyword>
<keyword evidence="4" id="KW-0808">Transferase</keyword>
<gene>
    <name evidence="8" type="ORF">A7K95_04805</name>
</gene>
<comment type="similarity">
    <text evidence="2">Belongs to the CDP-glycerol glycerophosphotransferase family.</text>
</comment>
<evidence type="ECO:0000256" key="1">
    <source>
        <dbReference type="ARBA" id="ARBA00004202"/>
    </source>
</evidence>
<evidence type="ECO:0000256" key="4">
    <source>
        <dbReference type="ARBA" id="ARBA00022679"/>
    </source>
</evidence>
<dbReference type="InterPro" id="IPR041038">
    <property type="entry name" value="TarS_C1"/>
</dbReference>
<feature type="domain" description="TarS C-terminal" evidence="7">
    <location>
        <begin position="144"/>
        <end position="288"/>
    </location>
</feature>
<dbReference type="InterPro" id="IPR007554">
    <property type="entry name" value="Glycerophosphate_synth"/>
</dbReference>
<dbReference type="PANTHER" id="PTHR37316:SF3">
    <property type="entry name" value="TEICHOIC ACID GLYCEROL-PHOSPHATE TRANSFERASE"/>
    <property type="match status" value="1"/>
</dbReference>
<dbReference type="Proteomes" id="UP000077280">
    <property type="component" value="Unassembled WGS sequence"/>
</dbReference>
<comment type="caution">
    <text evidence="8">The sequence shown here is derived from an EMBL/GenBank/DDBJ whole genome shotgun (WGS) entry which is preliminary data.</text>
</comment>
<keyword evidence="9" id="KW-1185">Reference proteome</keyword>
<comment type="subcellular location">
    <subcellularLocation>
        <location evidence="1">Cell membrane</location>
        <topology evidence="1">Peripheral membrane protein</topology>
    </subcellularLocation>
</comment>
<dbReference type="PANTHER" id="PTHR37316">
    <property type="entry name" value="TEICHOIC ACID GLYCEROL-PHOSPHATE PRIMASE"/>
    <property type="match status" value="1"/>
</dbReference>
<organism evidence="8 9">
    <name type="scientific">Pediococcus parvulus</name>
    <dbReference type="NCBI Taxonomy" id="54062"/>
    <lineage>
        <taxon>Bacteria</taxon>
        <taxon>Bacillati</taxon>
        <taxon>Bacillota</taxon>
        <taxon>Bacilli</taxon>
        <taxon>Lactobacillales</taxon>
        <taxon>Lactobacillaceae</taxon>
        <taxon>Pediococcus</taxon>
    </lineage>
</organism>
<dbReference type="InterPro" id="IPR051612">
    <property type="entry name" value="Teichoic_Acid_Biosynth"/>
</dbReference>
<proteinExistence type="inferred from homology"/>
<evidence type="ECO:0000256" key="3">
    <source>
        <dbReference type="ARBA" id="ARBA00022475"/>
    </source>
</evidence>
<dbReference type="InterPro" id="IPR043148">
    <property type="entry name" value="TagF_C"/>
</dbReference>